<keyword evidence="1" id="KW-0472">Membrane</keyword>
<feature type="transmembrane region" description="Helical" evidence="1">
    <location>
        <begin position="20"/>
        <end position="45"/>
    </location>
</feature>
<dbReference type="EMBL" id="NTFS01000029">
    <property type="protein sequence ID" value="PAX59943.1"/>
    <property type="molecule type" value="Genomic_DNA"/>
</dbReference>
<feature type="transmembrane region" description="Helical" evidence="1">
    <location>
        <begin position="124"/>
        <end position="142"/>
    </location>
</feature>
<comment type="caution">
    <text evidence="2">The sequence shown here is derived from an EMBL/GenBank/DDBJ whole genome shotgun (WGS) entry which is preliminary data.</text>
</comment>
<gene>
    <name evidence="2" type="ORF">CK510_04400</name>
</gene>
<feature type="transmembrane region" description="Helical" evidence="1">
    <location>
        <begin position="191"/>
        <end position="218"/>
    </location>
</feature>
<dbReference type="AlphaFoldDB" id="A0A2A2TNB7"/>
<name>A0A2A2TNB7_9CYAN</name>
<evidence type="ECO:0000256" key="1">
    <source>
        <dbReference type="SAM" id="Phobius"/>
    </source>
</evidence>
<keyword evidence="1" id="KW-0812">Transmembrane</keyword>
<reference evidence="2 3" key="1">
    <citation type="submission" date="2017-08" db="EMBL/GenBank/DDBJ databases">
        <title>Draft genome sequence of filamentous cyanobacterium Calothrix elsteri CCALA 953.</title>
        <authorList>
            <person name="Gagunashvili A.N."/>
            <person name="Elster J."/>
            <person name="Andresson O.S."/>
        </authorList>
    </citation>
    <scope>NUCLEOTIDE SEQUENCE [LARGE SCALE GENOMIC DNA]</scope>
    <source>
        <strain evidence="2 3">CCALA 953</strain>
    </source>
</reference>
<organism evidence="2 3">
    <name type="scientific">Brunnivagina elsteri CCALA 953</name>
    <dbReference type="NCBI Taxonomy" id="987040"/>
    <lineage>
        <taxon>Bacteria</taxon>
        <taxon>Bacillati</taxon>
        <taxon>Cyanobacteriota</taxon>
        <taxon>Cyanophyceae</taxon>
        <taxon>Nostocales</taxon>
        <taxon>Calotrichaceae</taxon>
        <taxon>Brunnivagina</taxon>
    </lineage>
</organism>
<feature type="transmembrane region" description="Helical" evidence="1">
    <location>
        <begin position="89"/>
        <end position="109"/>
    </location>
</feature>
<keyword evidence="1" id="KW-1133">Transmembrane helix</keyword>
<proteinExistence type="predicted"/>
<feature type="transmembrane region" description="Helical" evidence="1">
    <location>
        <begin position="154"/>
        <end position="179"/>
    </location>
</feature>
<keyword evidence="3" id="KW-1185">Reference proteome</keyword>
<dbReference type="Proteomes" id="UP000218238">
    <property type="component" value="Unassembled WGS sequence"/>
</dbReference>
<evidence type="ECO:0000313" key="3">
    <source>
        <dbReference type="Proteomes" id="UP000218238"/>
    </source>
</evidence>
<sequence length="221" mass="24514">MTQSENLSNFLIPPLARQKFVIRFTLMTSLAILIGTIIGTILVKFISPSDLGRLDAFSLILLGLIQGVAIGISLGIFQWLGIKSYIPSIYWILATSFGYILANVLPNIWSNFAIYKLGANQIEIAIQSTLITPICYIIFGIIQSRALSKYVKKSWKWIAVPSICWLSLAIWFAPLNILFARILTPSEYGKFAVAIAFLRFISSALVLGIVPSVALCLLRKK</sequence>
<evidence type="ECO:0000313" key="2">
    <source>
        <dbReference type="EMBL" id="PAX59943.1"/>
    </source>
</evidence>
<feature type="transmembrane region" description="Helical" evidence="1">
    <location>
        <begin position="57"/>
        <end position="77"/>
    </location>
</feature>
<protein>
    <submittedName>
        <fullName evidence="2">Uncharacterized protein</fullName>
    </submittedName>
</protein>
<accession>A0A2A2TNB7</accession>